<dbReference type="RefSeq" id="WP_116857147.1">
    <property type="nucleotide sequence ID" value="NZ_QTJV01000016.1"/>
</dbReference>
<accession>A0A3E1NT73</accession>
<dbReference type="Pfam" id="PF00027">
    <property type="entry name" value="cNMP_binding"/>
    <property type="match status" value="1"/>
</dbReference>
<keyword evidence="3" id="KW-1185">Reference proteome</keyword>
<name>A0A3E1NT73_9BACT</name>
<organism evidence="2 3">
    <name type="scientific">Chitinophaga silvisoli</name>
    <dbReference type="NCBI Taxonomy" id="2291814"/>
    <lineage>
        <taxon>Bacteria</taxon>
        <taxon>Pseudomonadati</taxon>
        <taxon>Bacteroidota</taxon>
        <taxon>Chitinophagia</taxon>
        <taxon>Chitinophagales</taxon>
        <taxon>Chitinophagaceae</taxon>
        <taxon>Chitinophaga</taxon>
    </lineage>
</organism>
<sequence length="188" mass="21915">MEAFTNYLLQFGHLNEQQIRLIHSKLTLRHLPKGAYLSEAGQVARELAFVVDGVLRSSFYNNKGEDVTHYFITENHFYVDIDSFLHKMFSMGYVQAVTDCELIIIKIEDYEELSATILDWDLIFQKVANKFLIEKMNRLKLNIMEEAQVKYELFLQNFPGLVNRVPLVYVASFLGITPSSLSRIRRKK</sequence>
<protein>
    <submittedName>
        <fullName evidence="2">Crp/Fnr family transcriptional regulator</fullName>
    </submittedName>
</protein>
<dbReference type="InterPro" id="IPR014710">
    <property type="entry name" value="RmlC-like_jellyroll"/>
</dbReference>
<dbReference type="InterPro" id="IPR000595">
    <property type="entry name" value="cNMP-bd_dom"/>
</dbReference>
<reference evidence="2 3" key="1">
    <citation type="submission" date="2018-08" db="EMBL/GenBank/DDBJ databases">
        <title>Chitinophaga sp. K20C18050901, a novel bacterium isolated from forest soil.</title>
        <authorList>
            <person name="Wang C."/>
        </authorList>
    </citation>
    <scope>NUCLEOTIDE SEQUENCE [LARGE SCALE GENOMIC DNA]</scope>
    <source>
        <strain evidence="2 3">K20C18050901</strain>
    </source>
</reference>
<comment type="caution">
    <text evidence="2">The sequence shown here is derived from an EMBL/GenBank/DDBJ whole genome shotgun (WGS) entry which is preliminary data.</text>
</comment>
<gene>
    <name evidence="2" type="ORF">DXN04_30190</name>
</gene>
<proteinExistence type="predicted"/>
<dbReference type="CDD" id="cd00038">
    <property type="entry name" value="CAP_ED"/>
    <property type="match status" value="1"/>
</dbReference>
<feature type="domain" description="Cyclic nucleotide-binding" evidence="1">
    <location>
        <begin position="10"/>
        <end position="113"/>
    </location>
</feature>
<dbReference type="PROSITE" id="PS50042">
    <property type="entry name" value="CNMP_BINDING_3"/>
    <property type="match status" value="1"/>
</dbReference>
<dbReference type="OrthoDB" id="680421at2"/>
<dbReference type="AlphaFoldDB" id="A0A3E1NT73"/>
<dbReference type="InterPro" id="IPR018490">
    <property type="entry name" value="cNMP-bd_dom_sf"/>
</dbReference>
<dbReference type="SUPFAM" id="SSF51206">
    <property type="entry name" value="cAMP-binding domain-like"/>
    <property type="match status" value="1"/>
</dbReference>
<evidence type="ECO:0000313" key="2">
    <source>
        <dbReference type="EMBL" id="RFM31113.1"/>
    </source>
</evidence>
<dbReference type="Gene3D" id="2.60.120.10">
    <property type="entry name" value="Jelly Rolls"/>
    <property type="match status" value="1"/>
</dbReference>
<dbReference type="EMBL" id="QTJV01000016">
    <property type="protein sequence ID" value="RFM31113.1"/>
    <property type="molecule type" value="Genomic_DNA"/>
</dbReference>
<evidence type="ECO:0000259" key="1">
    <source>
        <dbReference type="PROSITE" id="PS50042"/>
    </source>
</evidence>
<dbReference type="Proteomes" id="UP000261174">
    <property type="component" value="Unassembled WGS sequence"/>
</dbReference>
<evidence type="ECO:0000313" key="3">
    <source>
        <dbReference type="Proteomes" id="UP000261174"/>
    </source>
</evidence>